<sequence length="136" mass="15288">MKKSLLYLVLLLSVISCTNYYTVRLQEDTPLYSSSEGESSVTIIPKDTEVFLSLKADKKNFRKLKWGNYYGWANKPNYTSYTGYSKASSYSSSPQSRSSSSYNSKSSSGGSVQVKGYTRKNGTYVSPHTRSAPRRR</sequence>
<name>A0ABT3XW45_9FLAO</name>
<feature type="compositionally biased region" description="Low complexity" evidence="1">
    <location>
        <begin position="84"/>
        <end position="111"/>
    </location>
</feature>
<keyword evidence="3" id="KW-1185">Reference proteome</keyword>
<feature type="compositionally biased region" description="Polar residues" evidence="1">
    <location>
        <begin position="120"/>
        <end position="129"/>
    </location>
</feature>
<dbReference type="PROSITE" id="PS51257">
    <property type="entry name" value="PROKAR_LIPOPROTEIN"/>
    <property type="match status" value="1"/>
</dbReference>
<gene>
    <name evidence="2" type="ORF">OF897_18375</name>
</gene>
<feature type="region of interest" description="Disordered" evidence="1">
    <location>
        <begin position="84"/>
        <end position="136"/>
    </location>
</feature>
<dbReference type="EMBL" id="JAOVZW010000024">
    <property type="protein sequence ID" value="MCX8525884.1"/>
    <property type="molecule type" value="Genomic_DNA"/>
</dbReference>
<accession>A0ABT3XW45</accession>
<dbReference type="RefSeq" id="WP_267267127.1">
    <property type="nucleotide sequence ID" value="NZ_JAOVZW010000024.1"/>
</dbReference>
<evidence type="ECO:0008006" key="4">
    <source>
        <dbReference type="Google" id="ProtNLM"/>
    </source>
</evidence>
<comment type="caution">
    <text evidence="2">The sequence shown here is derived from an EMBL/GenBank/DDBJ whole genome shotgun (WGS) entry which is preliminary data.</text>
</comment>
<organism evidence="2 3">
    <name type="scientific">Chryseobacterium formosus</name>
    <dbReference type="NCBI Taxonomy" id="1537363"/>
    <lineage>
        <taxon>Bacteria</taxon>
        <taxon>Pseudomonadati</taxon>
        <taxon>Bacteroidota</taxon>
        <taxon>Flavobacteriia</taxon>
        <taxon>Flavobacteriales</taxon>
        <taxon>Weeksellaceae</taxon>
        <taxon>Chryseobacterium group</taxon>
        <taxon>Chryseobacterium</taxon>
    </lineage>
</organism>
<evidence type="ECO:0000313" key="3">
    <source>
        <dbReference type="Proteomes" id="UP001073122"/>
    </source>
</evidence>
<proteinExistence type="predicted"/>
<reference evidence="2" key="1">
    <citation type="submission" date="2022-10" db="EMBL/GenBank/DDBJ databases">
        <title>Chryseobacterium sp. nov., a novel bacterial species.</title>
        <authorList>
            <person name="Cao Y."/>
        </authorList>
    </citation>
    <scope>NUCLEOTIDE SEQUENCE</scope>
    <source>
        <strain evidence="2">CCTCC AB2015118</strain>
    </source>
</reference>
<protein>
    <recommendedName>
        <fullName evidence="4">Lipoprotein</fullName>
    </recommendedName>
</protein>
<dbReference type="Proteomes" id="UP001073122">
    <property type="component" value="Unassembled WGS sequence"/>
</dbReference>
<evidence type="ECO:0000256" key="1">
    <source>
        <dbReference type="SAM" id="MobiDB-lite"/>
    </source>
</evidence>
<evidence type="ECO:0000313" key="2">
    <source>
        <dbReference type="EMBL" id="MCX8525884.1"/>
    </source>
</evidence>